<accession>A0A380SY94</accession>
<evidence type="ECO:0008006" key="3">
    <source>
        <dbReference type="Google" id="ProtNLM"/>
    </source>
</evidence>
<dbReference type="Pfam" id="PF19619">
    <property type="entry name" value="DUF6124"/>
    <property type="match status" value="1"/>
</dbReference>
<dbReference type="AlphaFoldDB" id="A0A380SY94"/>
<protein>
    <recommendedName>
        <fullName evidence="3">DUF3077 domain-containing protein</fullName>
    </recommendedName>
</protein>
<keyword evidence="2" id="KW-1185">Reference proteome</keyword>
<name>A0A380SY94_9PSED</name>
<evidence type="ECO:0000313" key="1">
    <source>
        <dbReference type="EMBL" id="SUQ62949.1"/>
    </source>
</evidence>
<gene>
    <name evidence="1" type="ORF">CCOS864_02399</name>
</gene>
<reference evidence="2" key="1">
    <citation type="submission" date="2018-07" db="EMBL/GenBank/DDBJ databases">
        <authorList>
            <person name="Blom J."/>
        </authorList>
    </citation>
    <scope>NUCLEOTIDE SEQUENCE [LARGE SCALE GENOMIC DNA]</scope>
    <source>
        <strain evidence="2">CCOS 864</strain>
    </source>
</reference>
<dbReference type="EMBL" id="UIDD01000007">
    <property type="protein sequence ID" value="SUQ62949.1"/>
    <property type="molecule type" value="Genomic_DNA"/>
</dbReference>
<sequence>MKKLVPDPPSLHLAETVETPVNSCPEHPPLFSVCAGVSAEDALVHALLYLKSASATIGQAVQHCSEEGRGFVWSAQQSVELARALVDALLDGIELRVMKD</sequence>
<evidence type="ECO:0000313" key="2">
    <source>
        <dbReference type="Proteomes" id="UP000255177"/>
    </source>
</evidence>
<proteinExistence type="predicted"/>
<dbReference type="RefSeq" id="WP_115086535.1">
    <property type="nucleotide sequence ID" value="NZ_CBCSFG010000013.1"/>
</dbReference>
<organism evidence="1 2">
    <name type="scientific">Pseudomonas wadenswilerensis</name>
    <dbReference type="NCBI Taxonomy" id="1785161"/>
    <lineage>
        <taxon>Bacteria</taxon>
        <taxon>Pseudomonadati</taxon>
        <taxon>Pseudomonadota</taxon>
        <taxon>Gammaproteobacteria</taxon>
        <taxon>Pseudomonadales</taxon>
        <taxon>Pseudomonadaceae</taxon>
        <taxon>Pseudomonas</taxon>
    </lineage>
</organism>
<dbReference type="Proteomes" id="UP000255177">
    <property type="component" value="Unassembled WGS sequence"/>
</dbReference>